<evidence type="ECO:0000313" key="1">
    <source>
        <dbReference type="EMBL" id="KAF2689403.1"/>
    </source>
</evidence>
<proteinExistence type="predicted"/>
<keyword evidence="2" id="KW-1185">Reference proteome</keyword>
<gene>
    <name evidence="1" type="ORF">K458DRAFT_127366</name>
</gene>
<accession>A0A6G1JGY3</accession>
<sequence>MPSVPLNSPVARRLVLQRAVNHRAWSRQTRHPEPVEIGASAVAPGASFSSTSGVIYMHSRIRAQSTREFEVEAPISPQSNNRCQLCPPHAGPAIAIYQQPPACHHRDHLLGPSLLARIPFCHLACRPAFHAKRYLFVARSEPLWVASHSSVSRVLVACKRGHVSPSPWTTLRIAIVTFHILNTCCPTSHPPMLPRCEKANCLKQETNPELPRACSSNGAFVVPKTQPLVRSQRVRSLGISSFRRPTGC</sequence>
<organism evidence="1 2">
    <name type="scientific">Lentithecium fluviatile CBS 122367</name>
    <dbReference type="NCBI Taxonomy" id="1168545"/>
    <lineage>
        <taxon>Eukaryota</taxon>
        <taxon>Fungi</taxon>
        <taxon>Dikarya</taxon>
        <taxon>Ascomycota</taxon>
        <taxon>Pezizomycotina</taxon>
        <taxon>Dothideomycetes</taxon>
        <taxon>Pleosporomycetidae</taxon>
        <taxon>Pleosporales</taxon>
        <taxon>Massarineae</taxon>
        <taxon>Lentitheciaceae</taxon>
        <taxon>Lentithecium</taxon>
    </lineage>
</organism>
<dbReference type="AlphaFoldDB" id="A0A6G1JGY3"/>
<dbReference type="Proteomes" id="UP000799291">
    <property type="component" value="Unassembled WGS sequence"/>
</dbReference>
<reference evidence="1" key="1">
    <citation type="journal article" date="2020" name="Stud. Mycol.">
        <title>101 Dothideomycetes genomes: a test case for predicting lifestyles and emergence of pathogens.</title>
        <authorList>
            <person name="Haridas S."/>
            <person name="Albert R."/>
            <person name="Binder M."/>
            <person name="Bloem J."/>
            <person name="Labutti K."/>
            <person name="Salamov A."/>
            <person name="Andreopoulos B."/>
            <person name="Baker S."/>
            <person name="Barry K."/>
            <person name="Bills G."/>
            <person name="Bluhm B."/>
            <person name="Cannon C."/>
            <person name="Castanera R."/>
            <person name="Culley D."/>
            <person name="Daum C."/>
            <person name="Ezra D."/>
            <person name="Gonzalez J."/>
            <person name="Henrissat B."/>
            <person name="Kuo A."/>
            <person name="Liang C."/>
            <person name="Lipzen A."/>
            <person name="Lutzoni F."/>
            <person name="Magnuson J."/>
            <person name="Mondo S."/>
            <person name="Nolan M."/>
            <person name="Ohm R."/>
            <person name="Pangilinan J."/>
            <person name="Park H.-J."/>
            <person name="Ramirez L."/>
            <person name="Alfaro M."/>
            <person name="Sun H."/>
            <person name="Tritt A."/>
            <person name="Yoshinaga Y."/>
            <person name="Zwiers L.-H."/>
            <person name="Turgeon B."/>
            <person name="Goodwin S."/>
            <person name="Spatafora J."/>
            <person name="Crous P."/>
            <person name="Grigoriev I."/>
        </authorList>
    </citation>
    <scope>NUCLEOTIDE SEQUENCE</scope>
    <source>
        <strain evidence="1">CBS 122367</strain>
    </source>
</reference>
<evidence type="ECO:0000313" key="2">
    <source>
        <dbReference type="Proteomes" id="UP000799291"/>
    </source>
</evidence>
<name>A0A6G1JGY3_9PLEO</name>
<dbReference type="EMBL" id="MU005572">
    <property type="protein sequence ID" value="KAF2689403.1"/>
    <property type="molecule type" value="Genomic_DNA"/>
</dbReference>
<protein>
    <submittedName>
        <fullName evidence="1">Uncharacterized protein</fullName>
    </submittedName>
</protein>